<organism evidence="2 3">
    <name type="scientific">Lentzea tibetensis</name>
    <dbReference type="NCBI Taxonomy" id="2591470"/>
    <lineage>
        <taxon>Bacteria</taxon>
        <taxon>Bacillati</taxon>
        <taxon>Actinomycetota</taxon>
        <taxon>Actinomycetes</taxon>
        <taxon>Pseudonocardiales</taxon>
        <taxon>Pseudonocardiaceae</taxon>
        <taxon>Lentzea</taxon>
    </lineage>
</organism>
<evidence type="ECO:0000256" key="1">
    <source>
        <dbReference type="SAM" id="Phobius"/>
    </source>
</evidence>
<comment type="caution">
    <text evidence="2">The sequence shown here is derived from an EMBL/GenBank/DDBJ whole genome shotgun (WGS) entry which is preliminary data.</text>
</comment>
<name>A0A563EQL2_9PSEU</name>
<keyword evidence="1" id="KW-1133">Transmembrane helix</keyword>
<gene>
    <name evidence="2" type="ORF">FKR81_22170</name>
</gene>
<sequence length="117" mass="11892">MRRIGGGYGSALGFGCGVAVSVVTAAWPLLALVLLVAVVLVVSLHTTVVGAVLAALQCWGLYATFMVGPSGDLTFTAETQWVLALMVQLAVLATLASGAVRVVKLLTRASPGTVTAH</sequence>
<feature type="transmembrane region" description="Helical" evidence="1">
    <location>
        <begin position="48"/>
        <end position="68"/>
    </location>
</feature>
<accession>A0A563EQL2</accession>
<dbReference type="EMBL" id="VOBR01000014">
    <property type="protein sequence ID" value="TWP49944.1"/>
    <property type="molecule type" value="Genomic_DNA"/>
</dbReference>
<dbReference type="PROSITE" id="PS51257">
    <property type="entry name" value="PROKAR_LIPOPROTEIN"/>
    <property type="match status" value="1"/>
</dbReference>
<dbReference type="AlphaFoldDB" id="A0A563EQL2"/>
<keyword evidence="3" id="KW-1185">Reference proteome</keyword>
<feature type="transmembrane region" description="Helical" evidence="1">
    <location>
        <begin position="80"/>
        <end position="100"/>
    </location>
</feature>
<keyword evidence="1" id="KW-0472">Membrane</keyword>
<proteinExistence type="predicted"/>
<reference evidence="2 3" key="1">
    <citation type="submission" date="2019-07" db="EMBL/GenBank/DDBJ databases">
        <title>Lentzea xizangensis sp. nov., isolated from Qinghai-Tibetan Plateau Soils.</title>
        <authorList>
            <person name="Huang J."/>
        </authorList>
    </citation>
    <scope>NUCLEOTIDE SEQUENCE [LARGE SCALE GENOMIC DNA]</scope>
    <source>
        <strain evidence="2 3">FXJ1.1311</strain>
    </source>
</reference>
<evidence type="ECO:0000313" key="2">
    <source>
        <dbReference type="EMBL" id="TWP49944.1"/>
    </source>
</evidence>
<dbReference type="Proteomes" id="UP000316639">
    <property type="component" value="Unassembled WGS sequence"/>
</dbReference>
<dbReference type="RefSeq" id="WP_146354044.1">
    <property type="nucleotide sequence ID" value="NZ_VOBR01000014.1"/>
</dbReference>
<evidence type="ECO:0000313" key="3">
    <source>
        <dbReference type="Proteomes" id="UP000316639"/>
    </source>
</evidence>
<feature type="transmembrane region" description="Helical" evidence="1">
    <location>
        <begin position="12"/>
        <end position="41"/>
    </location>
</feature>
<keyword evidence="1" id="KW-0812">Transmembrane</keyword>
<dbReference type="OrthoDB" id="3691178at2"/>
<protein>
    <submittedName>
        <fullName evidence="2">Uncharacterized protein</fullName>
    </submittedName>
</protein>